<gene>
    <name evidence="4" type="ORF">L3556_06015</name>
</gene>
<dbReference type="PROSITE" id="PS50006">
    <property type="entry name" value="FHA_DOMAIN"/>
    <property type="match status" value="1"/>
</dbReference>
<feature type="transmembrane region" description="Helical" evidence="1">
    <location>
        <begin position="326"/>
        <end position="350"/>
    </location>
</feature>
<feature type="transmembrane region" description="Helical" evidence="1">
    <location>
        <begin position="370"/>
        <end position="388"/>
    </location>
</feature>
<dbReference type="Gene3D" id="2.60.120.10">
    <property type="entry name" value="Jelly Rolls"/>
    <property type="match status" value="1"/>
</dbReference>
<proteinExistence type="predicted"/>
<sequence>MLNKIPEKYMHLVRWSLALGWLVLITSLFYDPISEALTDPASGSPFRLRGDCLSFQGECKEPIPYPMGARIFWGMVVPSVVVTLVTLSHEAWRRLCPLAFFSQIPRSLGWQRKRKITNPQTKKTRYELVAIEANSWLGRNRLYVQMGLLFLGLVVRLLFVNSDRWALGVFLIVVILLAIAVGFLYPGKSWCQYFCPMAPVQEIYTGPRGLLGSEAHQGGPQGITQSMCRSVTDKGTEKSVCVSCQSPCMDIDAERAYWDRVQQPERRLLYYGYLGLVIGFFLYFFFYTGNANFLGGTVWLERQQLSTLMGPGFYIGGTAWPIPKLVAVPLTLGVFVALTYGLGFGIEGAYRQYLKGKSVTLPESTLRHQLFTLFAFSAFTCLYFLGVRPTLGWLQPFRPLVDWGLVVAIALWCYRTLGRSADQYQRESVSHSLRRQLAKFGPDLDRVLGGRSLSDLRTDEVYVLAKVLPGFNHQKSLQIYREVLREALENGTVNSVSSLVVLQGLRNQLGISDTEHQQLLQDVGINDPGLLSPEKAASREQRLRLRGYRQSIEGLFLEGVQGGIPLNEMITQKQDALQALKQEYNINPEEEATVLAELLNQNSIFYKSGEKLLQQLHLLHQQRQILRQSSPLTAPVYDFLIHFLDGQQQMVSQQFLGILEILGNTPEAMNLAQAVGSQLPDDPLFQSALLRHSPAMPPWRDRLSPAIFNQLQRLQTETRVRLEESGSAKQGKTLGVLTDLLQSPEALIRAASLWAIAQIDAKAGKQYAAQLGQAPARTLDIDNIVADTAQGILGKSTPTAQPIENLEITIDHVQTTQVQFWHQTRITIGRDPGNDVVIPDSRVSRNHAVLDISTQGVHLQDLGSVNGLVYQNKVIHKETIPLKSGDRIGFSRSGSPAIVVSWQTSRDTAMGLSTLEKALWLAHAPLFRDIPHLDLLELALASQVRGYHPGNSLCIIGDTADEVLLLVRGSADVQVGTTSSLVRLGTITPGQTLGELAVLTQGNRTATVVATAESTYVLAIPAASFRALLDSHLDMTRQVLTLVSDRLQQTLNQLSA</sequence>
<dbReference type="InterPro" id="IPR017896">
    <property type="entry name" value="4Fe4S_Fe-S-bd"/>
</dbReference>
<dbReference type="PANTHER" id="PTHR24567">
    <property type="entry name" value="CRP FAMILY TRANSCRIPTIONAL REGULATORY PROTEIN"/>
    <property type="match status" value="1"/>
</dbReference>
<evidence type="ECO:0000313" key="4">
    <source>
        <dbReference type="EMBL" id="MDG2990490.1"/>
    </source>
</evidence>
<dbReference type="InterPro" id="IPR000595">
    <property type="entry name" value="cNMP-bd_dom"/>
</dbReference>
<feature type="transmembrane region" description="Helical" evidence="1">
    <location>
        <begin position="165"/>
        <end position="185"/>
    </location>
</feature>
<feature type="domain" description="FHA" evidence="2">
    <location>
        <begin position="826"/>
        <end position="875"/>
    </location>
</feature>
<dbReference type="PANTHER" id="PTHR24567:SF74">
    <property type="entry name" value="HTH-TYPE TRANSCRIPTIONAL REGULATOR ARCR"/>
    <property type="match status" value="1"/>
</dbReference>
<feature type="transmembrane region" description="Helical" evidence="1">
    <location>
        <begin position="268"/>
        <end position="286"/>
    </location>
</feature>
<keyword evidence="1" id="KW-0472">Membrane</keyword>
<dbReference type="Pfam" id="PF00027">
    <property type="entry name" value="cNMP_binding"/>
    <property type="match status" value="1"/>
</dbReference>
<dbReference type="InterPro" id="IPR018488">
    <property type="entry name" value="cNMP-bd_CS"/>
</dbReference>
<evidence type="ECO:0000256" key="1">
    <source>
        <dbReference type="SAM" id="Phobius"/>
    </source>
</evidence>
<dbReference type="InterPro" id="IPR000253">
    <property type="entry name" value="FHA_dom"/>
</dbReference>
<dbReference type="SUPFAM" id="SSF49879">
    <property type="entry name" value="SMAD/FHA domain"/>
    <property type="match status" value="1"/>
</dbReference>
<dbReference type="InterPro" id="IPR014710">
    <property type="entry name" value="RmlC-like_jellyroll"/>
</dbReference>
<evidence type="ECO:0000313" key="5">
    <source>
        <dbReference type="Proteomes" id="UP001154265"/>
    </source>
</evidence>
<dbReference type="Proteomes" id="UP001154265">
    <property type="component" value="Unassembled WGS sequence"/>
</dbReference>
<dbReference type="Pfam" id="PF00498">
    <property type="entry name" value="FHA"/>
    <property type="match status" value="1"/>
</dbReference>
<evidence type="ECO:0000259" key="2">
    <source>
        <dbReference type="PROSITE" id="PS50006"/>
    </source>
</evidence>
<accession>A0ABT6EXG2</accession>
<dbReference type="InterPro" id="IPR018490">
    <property type="entry name" value="cNMP-bd_dom_sf"/>
</dbReference>
<dbReference type="PROSITE" id="PS00889">
    <property type="entry name" value="CNMP_BINDING_2"/>
    <property type="match status" value="1"/>
</dbReference>
<organism evidence="4 5">
    <name type="scientific">Candidatus Synechococcus calcipolaris G9</name>
    <dbReference type="NCBI Taxonomy" id="1497997"/>
    <lineage>
        <taxon>Bacteria</taxon>
        <taxon>Bacillati</taxon>
        <taxon>Cyanobacteriota</taxon>
        <taxon>Cyanophyceae</taxon>
        <taxon>Synechococcales</taxon>
        <taxon>Synechococcaceae</taxon>
        <taxon>Synechococcus</taxon>
    </lineage>
</organism>
<dbReference type="CDD" id="cd00038">
    <property type="entry name" value="CAP_ED"/>
    <property type="match status" value="1"/>
</dbReference>
<dbReference type="CDD" id="cd00060">
    <property type="entry name" value="FHA"/>
    <property type="match status" value="1"/>
</dbReference>
<reference evidence="4" key="1">
    <citation type="journal article" date="2022" name="Genome Biol. Evol.">
        <title>A New Gene Family Diagnostic for Intracellular Biomineralization of Amorphous Ca Carbonates by Cyanobacteria.</title>
        <authorList>
            <person name="Benzerara K."/>
            <person name="Duprat E."/>
            <person name="Bitard-Feildel T."/>
            <person name="Caumes G."/>
            <person name="Cassier-Chauvat C."/>
            <person name="Chauvat F."/>
            <person name="Dezi M."/>
            <person name="Diop S.I."/>
            <person name="Gaschignard G."/>
            <person name="Gorgen S."/>
            <person name="Gugger M."/>
            <person name="Lopez-Garcia P."/>
            <person name="Millet M."/>
            <person name="Skouri-Panet F."/>
            <person name="Moreira D."/>
            <person name="Callebaut I."/>
        </authorList>
    </citation>
    <scope>NUCLEOTIDE SEQUENCE</scope>
    <source>
        <strain evidence="4">G9</strain>
    </source>
</reference>
<dbReference type="Gene3D" id="2.60.200.20">
    <property type="match status" value="1"/>
</dbReference>
<comment type="caution">
    <text evidence="4">The sequence shown here is derived from an EMBL/GenBank/DDBJ whole genome shotgun (WGS) entry which is preliminary data.</text>
</comment>
<protein>
    <submittedName>
        <fullName evidence="4">FHA domain-containing protein</fullName>
    </submittedName>
</protein>
<reference evidence="4" key="2">
    <citation type="submission" date="2022-01" db="EMBL/GenBank/DDBJ databases">
        <authorList>
            <person name="Zivanovic Y."/>
            <person name="Moreira D."/>
            <person name="Lopez-Garcia P."/>
        </authorList>
    </citation>
    <scope>NUCLEOTIDE SEQUENCE</scope>
    <source>
        <strain evidence="4">G9</strain>
    </source>
</reference>
<dbReference type="RefSeq" id="WP_277866399.1">
    <property type="nucleotide sequence ID" value="NZ_JAKKUT010000002.1"/>
</dbReference>
<feature type="domain" description="Cyclic nucleotide-binding" evidence="3">
    <location>
        <begin position="926"/>
        <end position="1046"/>
    </location>
</feature>
<dbReference type="EMBL" id="JAKKUT010000002">
    <property type="protein sequence ID" value="MDG2990490.1"/>
    <property type="molecule type" value="Genomic_DNA"/>
</dbReference>
<dbReference type="InterPro" id="IPR050397">
    <property type="entry name" value="Env_Response_Regulators"/>
</dbReference>
<evidence type="ECO:0000259" key="3">
    <source>
        <dbReference type="PROSITE" id="PS50042"/>
    </source>
</evidence>
<dbReference type="SUPFAM" id="SSF51206">
    <property type="entry name" value="cAMP-binding domain-like"/>
    <property type="match status" value="1"/>
</dbReference>
<dbReference type="PROSITE" id="PS00888">
    <property type="entry name" value="CNMP_BINDING_1"/>
    <property type="match status" value="1"/>
</dbReference>
<name>A0ABT6EXG2_9SYNE</name>
<feature type="transmembrane region" description="Helical" evidence="1">
    <location>
        <begin position="12"/>
        <end position="30"/>
    </location>
</feature>
<dbReference type="InterPro" id="IPR008984">
    <property type="entry name" value="SMAD_FHA_dom_sf"/>
</dbReference>
<keyword evidence="5" id="KW-1185">Reference proteome</keyword>
<feature type="transmembrane region" description="Helical" evidence="1">
    <location>
        <begin position="142"/>
        <end position="159"/>
    </location>
</feature>
<keyword evidence="1" id="KW-0812">Transmembrane</keyword>
<dbReference type="SMART" id="SM00240">
    <property type="entry name" value="FHA"/>
    <property type="match status" value="1"/>
</dbReference>
<keyword evidence="1" id="KW-1133">Transmembrane helix</keyword>
<dbReference type="PROSITE" id="PS50042">
    <property type="entry name" value="CNMP_BINDING_3"/>
    <property type="match status" value="1"/>
</dbReference>
<dbReference type="SMART" id="SM00100">
    <property type="entry name" value="cNMP"/>
    <property type="match status" value="1"/>
</dbReference>
<dbReference type="Pfam" id="PF12801">
    <property type="entry name" value="Fer4_5"/>
    <property type="match status" value="1"/>
</dbReference>
<feature type="transmembrane region" description="Helical" evidence="1">
    <location>
        <begin position="71"/>
        <end position="88"/>
    </location>
</feature>